<feature type="non-terminal residue" evidence="1">
    <location>
        <position position="1"/>
    </location>
</feature>
<name>A0A382V8V0_9ZZZZ</name>
<feature type="non-terminal residue" evidence="1">
    <location>
        <position position="180"/>
    </location>
</feature>
<accession>A0A382V8V0</accession>
<dbReference type="AlphaFoldDB" id="A0A382V8V0"/>
<dbReference type="EMBL" id="UINC01149712">
    <property type="protein sequence ID" value="SVD42348.1"/>
    <property type="molecule type" value="Genomic_DNA"/>
</dbReference>
<dbReference type="SUPFAM" id="SSF49899">
    <property type="entry name" value="Concanavalin A-like lectins/glucanases"/>
    <property type="match status" value="1"/>
</dbReference>
<reference evidence="1" key="1">
    <citation type="submission" date="2018-05" db="EMBL/GenBank/DDBJ databases">
        <authorList>
            <person name="Lanie J.A."/>
            <person name="Ng W.-L."/>
            <person name="Kazmierczak K.M."/>
            <person name="Andrzejewski T.M."/>
            <person name="Davidsen T.M."/>
            <person name="Wayne K.J."/>
            <person name="Tettelin H."/>
            <person name="Glass J.I."/>
            <person name="Rusch D."/>
            <person name="Podicherti R."/>
            <person name="Tsui H.-C.T."/>
            <person name="Winkler M.E."/>
        </authorList>
    </citation>
    <scope>NUCLEOTIDE SEQUENCE</scope>
</reference>
<organism evidence="1">
    <name type="scientific">marine metagenome</name>
    <dbReference type="NCBI Taxonomy" id="408172"/>
    <lineage>
        <taxon>unclassified sequences</taxon>
        <taxon>metagenomes</taxon>
        <taxon>ecological metagenomes</taxon>
    </lineage>
</organism>
<sequence length="180" mass="19259">MSLVLSVVPTSVGVPFVIPLIGYGDRLSGRPGDTIEFKVSSISAEPFSVALYRSISADPNPAGPGIIERRVHSAMDGDYPSRQQPTHAGSYAIADEDLSVTSNGFSLRATIWPTQPIKGEQAILSCGDIILLIDDNGAISGRAGKLHVAVPKPLKTRTWYKVWLTYDADEGTLTTGHEPL</sequence>
<gene>
    <name evidence="1" type="ORF">METZ01_LOCUS395202</name>
</gene>
<evidence type="ECO:0000313" key="1">
    <source>
        <dbReference type="EMBL" id="SVD42348.1"/>
    </source>
</evidence>
<dbReference type="InterPro" id="IPR013320">
    <property type="entry name" value="ConA-like_dom_sf"/>
</dbReference>
<proteinExistence type="predicted"/>
<protein>
    <submittedName>
        <fullName evidence="1">Uncharacterized protein</fullName>
    </submittedName>
</protein>